<proteinExistence type="predicted"/>
<dbReference type="InterPro" id="IPR013783">
    <property type="entry name" value="Ig-like_fold"/>
</dbReference>
<keyword evidence="3" id="KW-0732">Signal</keyword>
<comment type="subcellular location">
    <subcellularLocation>
        <location evidence="1">Secreted</location>
    </subcellularLocation>
</comment>
<dbReference type="SUPFAM" id="SSF49478">
    <property type="entry name" value="Cna protein B-type domain"/>
    <property type="match status" value="1"/>
</dbReference>
<organism evidence="6 7">
    <name type="scientific">Persicimonas caeni</name>
    <dbReference type="NCBI Taxonomy" id="2292766"/>
    <lineage>
        <taxon>Bacteria</taxon>
        <taxon>Deltaproteobacteria</taxon>
        <taxon>Bradymonadales</taxon>
        <taxon>Bradymonadaceae</taxon>
        <taxon>Persicimonas</taxon>
    </lineage>
</organism>
<dbReference type="InterPro" id="IPR033764">
    <property type="entry name" value="Sdr_B"/>
</dbReference>
<feature type="domain" description="SD-repeat containing protein B" evidence="5">
    <location>
        <begin position="843"/>
        <end position="919"/>
    </location>
</feature>
<dbReference type="RefSeq" id="WP_141197885.1">
    <property type="nucleotide sequence ID" value="NZ_CP041186.1"/>
</dbReference>
<evidence type="ECO:0000256" key="4">
    <source>
        <dbReference type="SAM" id="MobiDB-lite"/>
    </source>
</evidence>
<dbReference type="GO" id="GO:0005576">
    <property type="term" value="C:extracellular region"/>
    <property type="evidence" value="ECO:0007669"/>
    <property type="project" value="UniProtKB-SubCell"/>
</dbReference>
<evidence type="ECO:0000259" key="5">
    <source>
        <dbReference type="Pfam" id="PF17210"/>
    </source>
</evidence>
<sequence length="979" mass="109912">MALLIALGSSAAAAQENPEEAASTEGETASGQSNSDESDSGQSDSGKSPETMALVDRPDEQFVIVEVRVPKLILAQDMPGYYDGERLFVPLWMFVDIVEFPIDVDVEEGRAKGWFLSKDRAFDLDLRRGTVELRNQEQSIDPKRVERHYDDIYVDMEAISEWFGLDYEFDFSLMRLQMEPAEPLPAQQRLERAKRRALLDKVLVNRGPRYELVPTPYKMWSKPAHDLRLEAALPTANHLQENQESRRIVGQSNSYHLRGAGDLFYMNGTWSISGTELHPISRARLRLQRKEPGGKMLGDLEATEIAVGDVVSPPVPLVARGSSGRGVQVSSFPLTRPTAFDYTTVSGPLEPEWEAELYRNDVLLDFQTEPIDGQFRFEQVPLLFGLNQLRIVMYGPHGEKRVERREVYIGPGMIRPGEQYYRVSVSQHNSDMVPIASTGRETPIDGWPRAIIEYERGLYDDLAVTGRFTTLPLRDEKQRVYGELGLRYSFQRAYTSLDVTVGDGWAMRAAAQTRLADWNFVAETAQFFSQFTSERFPNPDNYPIQNQTSMRIYGVLPVSPKYPVPMALRIENDYLGEEGNQVRASNRLSIRIHGVTVAHDLRINKRTGEDTLVNGALSARGRTHDVMPVAEASYSTDQGFRAYRLGALWRIDRDLQARANIYHEFATIHDVKVTTGVAHRLQQFAWGADIGVSLQGGFSIGASLSTGIGYDPRANQWQLESDSLTASGTVLPRVYWDKNQNGTYDEEHDEAAPDAKFFVNNSRQEEYKTDEDGVVVLPDVPADEYVDIELSRRSLYDPFFVPSPEGYTVLTRPGAVTYLDFPIIMTGEVDGTVWIELHGMRQPAAGVEMQLVDADGEVVDTTETAFDGFYLFDFIEPGAYTVRVSPEQWRKLRFEQPDEHAVEIGVDGTVVSGQDIALRRPDKSKTEDVSRNTFQDGAVETETLSKAWADARGELCGDGGLGAPLCIFFRRLGGFSKNF</sequence>
<evidence type="ECO:0000313" key="7">
    <source>
        <dbReference type="Proteomes" id="UP000315995"/>
    </source>
</evidence>
<keyword evidence="7" id="KW-1185">Reference proteome</keyword>
<dbReference type="Pfam" id="PF17210">
    <property type="entry name" value="SdrD_B"/>
    <property type="match status" value="1"/>
</dbReference>
<evidence type="ECO:0000313" key="6">
    <source>
        <dbReference type="EMBL" id="QDG51402.1"/>
    </source>
</evidence>
<dbReference type="EMBL" id="CP041186">
    <property type="protein sequence ID" value="QDG51402.1"/>
    <property type="molecule type" value="Genomic_DNA"/>
</dbReference>
<evidence type="ECO:0000256" key="1">
    <source>
        <dbReference type="ARBA" id="ARBA00004613"/>
    </source>
</evidence>
<feature type="compositionally biased region" description="Low complexity" evidence="4">
    <location>
        <begin position="7"/>
        <end position="48"/>
    </location>
</feature>
<reference evidence="6 7" key="1">
    <citation type="submission" date="2019-06" db="EMBL/GenBank/DDBJ databases">
        <title>Persicimonas caeni gen. nov., sp. nov., a predatory bacterium isolated from solar saltern.</title>
        <authorList>
            <person name="Wang S."/>
        </authorList>
    </citation>
    <scope>NUCLEOTIDE SEQUENCE [LARGE SCALE GENOMIC DNA]</scope>
    <source>
        <strain evidence="6 7">YN101</strain>
    </source>
</reference>
<dbReference type="OrthoDB" id="121544at2"/>
<feature type="region of interest" description="Disordered" evidence="4">
    <location>
        <begin position="7"/>
        <end position="53"/>
    </location>
</feature>
<dbReference type="Proteomes" id="UP000315995">
    <property type="component" value="Chromosome"/>
</dbReference>
<evidence type="ECO:0000256" key="3">
    <source>
        <dbReference type="ARBA" id="ARBA00022729"/>
    </source>
</evidence>
<protein>
    <recommendedName>
        <fullName evidence="5">SD-repeat containing protein B domain-containing protein</fullName>
    </recommendedName>
</protein>
<evidence type="ECO:0000256" key="2">
    <source>
        <dbReference type="ARBA" id="ARBA00022525"/>
    </source>
</evidence>
<name>A0A4Y6PSW6_PERCE</name>
<accession>A0A5B8Y884</accession>
<dbReference type="AlphaFoldDB" id="A0A4Y6PSW6"/>
<keyword evidence="2" id="KW-0964">Secreted</keyword>
<gene>
    <name evidence="6" type="ORF">FIV42_11815</name>
</gene>
<dbReference type="Gene3D" id="2.60.40.10">
    <property type="entry name" value="Immunoglobulins"/>
    <property type="match status" value="1"/>
</dbReference>
<accession>A0A4Y6PSW6</accession>